<dbReference type="InterPro" id="IPR046532">
    <property type="entry name" value="DUF6597"/>
</dbReference>
<evidence type="ECO:0000256" key="1">
    <source>
        <dbReference type="ARBA" id="ARBA00023015"/>
    </source>
</evidence>
<dbReference type="InterPro" id="IPR018060">
    <property type="entry name" value="HTH_AraC"/>
</dbReference>
<dbReference type="Pfam" id="PF20240">
    <property type="entry name" value="DUF6597"/>
    <property type="match status" value="1"/>
</dbReference>
<dbReference type="OrthoDB" id="9815799at2"/>
<evidence type="ECO:0000256" key="2">
    <source>
        <dbReference type="ARBA" id="ARBA00023125"/>
    </source>
</evidence>
<dbReference type="GO" id="GO:0043565">
    <property type="term" value="F:sequence-specific DNA binding"/>
    <property type="evidence" value="ECO:0007669"/>
    <property type="project" value="InterPro"/>
</dbReference>
<dbReference type="AlphaFoldDB" id="A0A438LWF4"/>
<sequence length="243" mass="26136">MYEERPPGPDLAGRVACVWHQVSESDTTHLVVPDACVDLIWGPEGLFVAGPDTGPMPTPMAAGDTFVGIRFKPGVAGDVFGVPIPELRDQRVPLSALPGVPGLPDLQIDGSGAPELSRPERRLEAMRAAVKRRLTRSDAADPAAPTIARTLMAGRTVTEVAWDLGFSDRQLHRRTVAAFGYAPKTLQRIVRFQRALRLARAGMPLAEVAATSGYTDQSHLSHDVKRLSGVPMGRLVSPVREPA</sequence>
<dbReference type="Pfam" id="PF12833">
    <property type="entry name" value="HTH_18"/>
    <property type="match status" value="1"/>
</dbReference>
<keyword evidence="1" id="KW-0805">Transcription regulation</keyword>
<keyword evidence="2 5" id="KW-0238">DNA-binding</keyword>
<keyword evidence="3" id="KW-0804">Transcription</keyword>
<keyword evidence="6" id="KW-1185">Reference proteome</keyword>
<evidence type="ECO:0000313" key="6">
    <source>
        <dbReference type="Proteomes" id="UP000284824"/>
    </source>
</evidence>
<dbReference type="PROSITE" id="PS01124">
    <property type="entry name" value="HTH_ARAC_FAMILY_2"/>
    <property type="match status" value="1"/>
</dbReference>
<dbReference type="SMART" id="SM00342">
    <property type="entry name" value="HTH_ARAC"/>
    <property type="match status" value="1"/>
</dbReference>
<dbReference type="EMBL" id="SAUN01000001">
    <property type="protein sequence ID" value="RVX37812.1"/>
    <property type="molecule type" value="Genomic_DNA"/>
</dbReference>
<accession>A0A438LWF4</accession>
<dbReference type="PANTHER" id="PTHR46796:SF15">
    <property type="entry name" value="BLL1074 PROTEIN"/>
    <property type="match status" value="1"/>
</dbReference>
<dbReference type="GO" id="GO:0003700">
    <property type="term" value="F:DNA-binding transcription factor activity"/>
    <property type="evidence" value="ECO:0007669"/>
    <property type="project" value="InterPro"/>
</dbReference>
<protein>
    <submittedName>
        <fullName evidence="5">AraC-like DNA-binding protein</fullName>
    </submittedName>
</protein>
<reference evidence="5 6" key="1">
    <citation type="submission" date="2019-01" db="EMBL/GenBank/DDBJ databases">
        <title>Sequencing the genomes of 1000 actinobacteria strains.</title>
        <authorList>
            <person name="Klenk H.-P."/>
        </authorList>
    </citation>
    <scope>NUCLEOTIDE SEQUENCE [LARGE SCALE GENOMIC DNA]</scope>
    <source>
        <strain evidence="5 6">DSM 43925</strain>
    </source>
</reference>
<name>A0A438LWF4_9ACTN</name>
<dbReference type="Gene3D" id="1.10.10.60">
    <property type="entry name" value="Homeodomain-like"/>
    <property type="match status" value="1"/>
</dbReference>
<evidence type="ECO:0000256" key="3">
    <source>
        <dbReference type="ARBA" id="ARBA00023163"/>
    </source>
</evidence>
<evidence type="ECO:0000313" key="5">
    <source>
        <dbReference type="EMBL" id="RVX37812.1"/>
    </source>
</evidence>
<evidence type="ECO:0000259" key="4">
    <source>
        <dbReference type="PROSITE" id="PS01124"/>
    </source>
</evidence>
<dbReference type="PANTHER" id="PTHR46796">
    <property type="entry name" value="HTH-TYPE TRANSCRIPTIONAL ACTIVATOR RHAS-RELATED"/>
    <property type="match status" value="1"/>
</dbReference>
<proteinExistence type="predicted"/>
<feature type="domain" description="HTH araC/xylS-type" evidence="4">
    <location>
        <begin position="141"/>
        <end position="238"/>
    </location>
</feature>
<gene>
    <name evidence="5" type="ORF">EDD27_0088</name>
</gene>
<dbReference type="RefSeq" id="WP_127930537.1">
    <property type="nucleotide sequence ID" value="NZ_SAUN01000001.1"/>
</dbReference>
<dbReference type="InterPro" id="IPR050204">
    <property type="entry name" value="AraC_XylS_family_regulators"/>
</dbReference>
<comment type="caution">
    <text evidence="5">The sequence shown here is derived from an EMBL/GenBank/DDBJ whole genome shotgun (WGS) entry which is preliminary data.</text>
</comment>
<dbReference type="Proteomes" id="UP000284824">
    <property type="component" value="Unassembled WGS sequence"/>
</dbReference>
<organism evidence="5 6">
    <name type="scientific">Nonomuraea polychroma</name>
    <dbReference type="NCBI Taxonomy" id="46176"/>
    <lineage>
        <taxon>Bacteria</taxon>
        <taxon>Bacillati</taxon>
        <taxon>Actinomycetota</taxon>
        <taxon>Actinomycetes</taxon>
        <taxon>Streptosporangiales</taxon>
        <taxon>Streptosporangiaceae</taxon>
        <taxon>Nonomuraea</taxon>
    </lineage>
</organism>